<keyword evidence="3" id="KW-0813">Transport</keyword>
<dbReference type="InterPro" id="IPR028082">
    <property type="entry name" value="Peripla_BP_I"/>
</dbReference>
<evidence type="ECO:0000256" key="2">
    <source>
        <dbReference type="ARBA" id="ARBA00022729"/>
    </source>
</evidence>
<feature type="chain" id="PRO_5011964168" evidence="4">
    <location>
        <begin position="20"/>
        <end position="382"/>
    </location>
</feature>
<dbReference type="InterPro" id="IPR051010">
    <property type="entry name" value="BCAA_transport"/>
</dbReference>
<dbReference type="OrthoDB" id="9791590at2"/>
<accession>A0A1W7A010</accession>
<proteinExistence type="inferred from homology"/>
<dbReference type="Pfam" id="PF13458">
    <property type="entry name" value="Peripla_BP_6"/>
    <property type="match status" value="1"/>
</dbReference>
<gene>
    <name evidence="6" type="ORF">CAK95_02170</name>
</gene>
<keyword evidence="7" id="KW-1185">Reference proteome</keyword>
<evidence type="ECO:0000256" key="3">
    <source>
        <dbReference type="ARBA" id="ARBA00022970"/>
    </source>
</evidence>
<dbReference type="Gene3D" id="3.40.50.2300">
    <property type="match status" value="2"/>
</dbReference>
<dbReference type="EMBL" id="CP021112">
    <property type="protein sequence ID" value="ARQ02711.1"/>
    <property type="molecule type" value="Genomic_DNA"/>
</dbReference>
<evidence type="ECO:0000259" key="5">
    <source>
        <dbReference type="Pfam" id="PF13458"/>
    </source>
</evidence>
<dbReference type="PANTHER" id="PTHR30483:SF38">
    <property type="entry name" value="BLR7848 PROTEIN"/>
    <property type="match status" value="1"/>
</dbReference>
<dbReference type="CDD" id="cd06333">
    <property type="entry name" value="PBP1_ABC_RPA1789-like"/>
    <property type="match status" value="1"/>
</dbReference>
<evidence type="ECO:0000256" key="1">
    <source>
        <dbReference type="ARBA" id="ARBA00010062"/>
    </source>
</evidence>
<reference evidence="6 7" key="1">
    <citation type="submission" date="2017-05" db="EMBL/GenBank/DDBJ databases">
        <title>Full genome sequence of Pseudorhodoplanes sinuspersici.</title>
        <authorList>
            <person name="Dastgheib S.M.M."/>
            <person name="Shavandi M."/>
            <person name="Tirandaz H."/>
        </authorList>
    </citation>
    <scope>NUCLEOTIDE SEQUENCE [LARGE SCALE GENOMIC DNA]</scope>
    <source>
        <strain evidence="6 7">RIPI110</strain>
    </source>
</reference>
<evidence type="ECO:0000313" key="7">
    <source>
        <dbReference type="Proteomes" id="UP000194137"/>
    </source>
</evidence>
<dbReference type="STRING" id="1235591.CAK95_02170"/>
<organism evidence="6 7">
    <name type="scientific">Pseudorhodoplanes sinuspersici</name>
    <dbReference type="NCBI Taxonomy" id="1235591"/>
    <lineage>
        <taxon>Bacteria</taxon>
        <taxon>Pseudomonadati</taxon>
        <taxon>Pseudomonadota</taxon>
        <taxon>Alphaproteobacteria</taxon>
        <taxon>Hyphomicrobiales</taxon>
        <taxon>Pseudorhodoplanes</taxon>
    </lineage>
</organism>
<evidence type="ECO:0000313" key="6">
    <source>
        <dbReference type="EMBL" id="ARQ02711.1"/>
    </source>
</evidence>
<comment type="similarity">
    <text evidence="1">Belongs to the leucine-binding protein family.</text>
</comment>
<dbReference type="InterPro" id="IPR028081">
    <property type="entry name" value="Leu-bd"/>
</dbReference>
<evidence type="ECO:0000256" key="4">
    <source>
        <dbReference type="SAM" id="SignalP"/>
    </source>
</evidence>
<dbReference type="SUPFAM" id="SSF53822">
    <property type="entry name" value="Periplasmic binding protein-like I"/>
    <property type="match status" value="1"/>
</dbReference>
<dbReference type="KEGG" id="psin:CAK95_02170"/>
<dbReference type="AlphaFoldDB" id="A0A1W7A010"/>
<keyword evidence="2 4" id="KW-0732">Signal</keyword>
<dbReference type="Proteomes" id="UP000194137">
    <property type="component" value="Chromosome"/>
</dbReference>
<dbReference type="PANTHER" id="PTHR30483">
    <property type="entry name" value="LEUCINE-SPECIFIC-BINDING PROTEIN"/>
    <property type="match status" value="1"/>
</dbReference>
<sequence>MRLSTLLVLILAACSGIDAATAEVKIGLTISTTGPAASLGIPVRNSISLFPTEAGGEKIRWIVLDDASDTAKGVSNARKLIAEENVDAVIGSSTTPVSLALVEVASETRVPFISVASSPRIVLPMDEKRAWMFKTPQHDFVMADAIAEHMAKSGAKTAALVTFGDSYGDGWLAEMTRALEKAGIKLVATERYARTDSSVTGQVLKVIAANPDAVMIAASGTPAALPQKTLRERGYKKPIYQNHGVANTDFLRVGGKDLEGTFVPTGPMLVAAQLPDSNPTKSIALDYVKRYEDTWGPGSVATFGAHAMDAALLLEKAIPVALKNAKPGTPEFRAALRDALETLKNVPVTHGVVNMSKDDHNGFDNRARVMVVIENGKWKLLQ</sequence>
<name>A0A1W7A010_9HYPH</name>
<keyword evidence="3" id="KW-0029">Amino-acid transport</keyword>
<feature type="signal peptide" evidence="4">
    <location>
        <begin position="1"/>
        <end position="19"/>
    </location>
</feature>
<feature type="domain" description="Leucine-binding protein" evidence="5">
    <location>
        <begin position="23"/>
        <end position="376"/>
    </location>
</feature>
<dbReference type="GO" id="GO:0006865">
    <property type="term" value="P:amino acid transport"/>
    <property type="evidence" value="ECO:0007669"/>
    <property type="project" value="UniProtKB-KW"/>
</dbReference>
<protein>
    <submittedName>
        <fullName evidence="6">Branched-chain amino acid ABC transporter substrate-binding protein</fullName>
    </submittedName>
</protein>